<feature type="compositionally biased region" description="Polar residues" evidence="5">
    <location>
        <begin position="142"/>
        <end position="159"/>
    </location>
</feature>
<dbReference type="EMBL" id="LN891022">
    <property type="protein sequence ID" value="CUS11391.1"/>
    <property type="molecule type" value="Genomic_DNA"/>
</dbReference>
<dbReference type="AlphaFoldDB" id="A0A292PX80"/>
<dbReference type="InterPro" id="IPR034646">
    <property type="entry name" value="ADCK3_dom"/>
</dbReference>
<feature type="region of interest" description="Disordered" evidence="5">
    <location>
        <begin position="201"/>
        <end position="243"/>
    </location>
</feature>
<gene>
    <name evidence="7" type="ORF">GSTUAT00004493001</name>
</gene>
<organism evidence="7 8">
    <name type="scientific">Tuber aestivum</name>
    <name type="common">summer truffle</name>
    <dbReference type="NCBI Taxonomy" id="59557"/>
    <lineage>
        <taxon>Eukaryota</taxon>
        <taxon>Fungi</taxon>
        <taxon>Dikarya</taxon>
        <taxon>Ascomycota</taxon>
        <taxon>Pezizomycotina</taxon>
        <taxon>Pezizomycetes</taxon>
        <taxon>Pezizales</taxon>
        <taxon>Tuberaceae</taxon>
        <taxon>Tuber</taxon>
    </lineage>
</organism>
<evidence type="ECO:0000256" key="3">
    <source>
        <dbReference type="ARBA" id="ARBA00022741"/>
    </source>
</evidence>
<dbReference type="GO" id="GO:0006744">
    <property type="term" value="P:ubiquinone biosynthetic process"/>
    <property type="evidence" value="ECO:0007669"/>
    <property type="project" value="TreeGrafter"/>
</dbReference>
<evidence type="ECO:0000259" key="6">
    <source>
        <dbReference type="Pfam" id="PF03109"/>
    </source>
</evidence>
<dbReference type="PANTHER" id="PTHR43851:SF3">
    <property type="entry name" value="COENZYME Q8"/>
    <property type="match status" value="1"/>
</dbReference>
<dbReference type="InterPro" id="IPR004147">
    <property type="entry name" value="ABC1_dom"/>
</dbReference>
<dbReference type="InterPro" id="IPR011009">
    <property type="entry name" value="Kinase-like_dom_sf"/>
</dbReference>
<evidence type="ECO:0000256" key="1">
    <source>
        <dbReference type="ARBA" id="ARBA00009670"/>
    </source>
</evidence>
<evidence type="ECO:0000256" key="4">
    <source>
        <dbReference type="ARBA" id="ARBA00022840"/>
    </source>
</evidence>
<reference evidence="7" key="1">
    <citation type="submission" date="2015-10" db="EMBL/GenBank/DDBJ databases">
        <authorList>
            <person name="Regsiter A."/>
            <person name="william w."/>
        </authorList>
    </citation>
    <scope>NUCLEOTIDE SEQUENCE</scope>
    <source>
        <strain evidence="7">Montdore</strain>
    </source>
</reference>
<dbReference type="GO" id="GO:0016740">
    <property type="term" value="F:transferase activity"/>
    <property type="evidence" value="ECO:0007669"/>
    <property type="project" value="UniProtKB-KW"/>
</dbReference>
<dbReference type="InterPro" id="IPR051409">
    <property type="entry name" value="Atypical_kinase_ADCK"/>
</dbReference>
<evidence type="ECO:0000256" key="2">
    <source>
        <dbReference type="ARBA" id="ARBA00022679"/>
    </source>
</evidence>
<feature type="domain" description="ABC1 atypical kinase-like" evidence="6">
    <location>
        <begin position="461"/>
        <end position="712"/>
    </location>
</feature>
<feature type="compositionally biased region" description="Polar residues" evidence="5">
    <location>
        <begin position="306"/>
        <end position="331"/>
    </location>
</feature>
<keyword evidence="2" id="KW-0808">Transferase</keyword>
<evidence type="ECO:0000313" key="8">
    <source>
        <dbReference type="Proteomes" id="UP001412239"/>
    </source>
</evidence>
<feature type="compositionally biased region" description="Basic and acidic residues" evidence="5">
    <location>
        <begin position="161"/>
        <end position="171"/>
    </location>
</feature>
<feature type="region of interest" description="Disordered" evidence="5">
    <location>
        <begin position="278"/>
        <end position="336"/>
    </location>
</feature>
<protein>
    <recommendedName>
        <fullName evidence="6">ABC1 atypical kinase-like domain-containing protein</fullName>
    </recommendedName>
</protein>
<keyword evidence="8" id="KW-1185">Reference proteome</keyword>
<sequence length="815" mass="88617">MASRRVSDLIAVLSASSAVARKHCLIRTQQLDLYASTSSILKSCYGSRDIAPAKPGSAKKEGIERDRFYHPEVLNSPDPAPGGGFPITQEQADDNPFPDGAIPTSSTSPHSSGGGGRGEGHSSGRATEVSKESLSRAGPQLKPQSSKQSATPMRRTSLSPEEEKRLQHESETSIPSAVAELPGRMETQGIDDDVLYLRQARSSPLLSNLPRVKIPPRTEGGQGPPGKTSSDVLYTAPKKGGEMTEIPEEVAVPGQESSVEGLNGDFFHSRRAKSLFTRLQGTEQKTLEKAAETPRDETKSTEGRDQNTFYKRTSVDISPSTGTASSTISSVSKKEKKDIEDLASELSKDVGKASAAVTEQVERPAFQMSASRVPSSRLGRLFHYGGLAAGMAWGAAGESLRRATRGGDSASTSGVVLSPANVERLVKKLSMMRGAALKLGQMMSIQDSEMLPQAIQEVLTRVQDSADYMPPFQRDSVLESDLGPKWRDLFSAFEEIPMAAASIGQVHAATLSSNGLPVAVKIQYPGVAASISSDLSNLAILLTASRLLPKGLYLDKTIANARVELAWECDYLREAECAKRFAALLQNDTSIFKVPAIIDEACGPQVLTMERMGGIGVTKIISKLTQQERDFIGTQILRLCFREVREFRFMQTDPNWTNFLWNTEEQKASPSPRAPLIELLDFGASRAYPEPFVQTYCALLRAGARSEESQVRDLSLKLGFLTGLESQAMLRAHVGSILALSEPFSTNAPEVYDFSGQTVTNRVRGFIPLMMRERLTPPPEETYSLHRKLSGAFLLCARLGSRVPCREIFEEVLVE</sequence>
<dbReference type="CDD" id="cd13970">
    <property type="entry name" value="ABC1_ADCK3"/>
    <property type="match status" value="1"/>
</dbReference>
<accession>A0A292PX80</accession>
<dbReference type="Pfam" id="PF03109">
    <property type="entry name" value="ABC1"/>
    <property type="match status" value="1"/>
</dbReference>
<dbReference type="SUPFAM" id="SSF56112">
    <property type="entry name" value="Protein kinase-like (PK-like)"/>
    <property type="match status" value="1"/>
</dbReference>
<feature type="compositionally biased region" description="Basic and acidic residues" evidence="5">
    <location>
        <begin position="118"/>
        <end position="134"/>
    </location>
</feature>
<dbReference type="PANTHER" id="PTHR43851">
    <property type="match status" value="1"/>
</dbReference>
<keyword evidence="4" id="KW-0067">ATP-binding</keyword>
<keyword evidence="3" id="KW-0547">Nucleotide-binding</keyword>
<evidence type="ECO:0000313" key="7">
    <source>
        <dbReference type="EMBL" id="CUS11391.1"/>
    </source>
</evidence>
<proteinExistence type="inferred from homology"/>
<comment type="similarity">
    <text evidence="1">Belongs to the protein kinase superfamily. ADCK protein kinase family.</text>
</comment>
<name>A0A292PX80_9PEZI</name>
<evidence type="ECO:0000256" key="5">
    <source>
        <dbReference type="SAM" id="MobiDB-lite"/>
    </source>
</evidence>
<feature type="region of interest" description="Disordered" evidence="5">
    <location>
        <begin position="71"/>
        <end position="186"/>
    </location>
</feature>
<dbReference type="Proteomes" id="UP001412239">
    <property type="component" value="Unassembled WGS sequence"/>
</dbReference>
<dbReference type="GO" id="GO:0005524">
    <property type="term" value="F:ATP binding"/>
    <property type="evidence" value="ECO:0007669"/>
    <property type="project" value="UniProtKB-KW"/>
</dbReference>
<feature type="compositionally biased region" description="Basic and acidic residues" evidence="5">
    <location>
        <begin position="285"/>
        <end position="305"/>
    </location>
</feature>